<evidence type="ECO:0000259" key="10">
    <source>
        <dbReference type="Pfam" id="PF00535"/>
    </source>
</evidence>
<dbReference type="PANTHER" id="PTHR43646">
    <property type="entry name" value="GLYCOSYLTRANSFERASE"/>
    <property type="match status" value="1"/>
</dbReference>
<dbReference type="GO" id="GO:0005886">
    <property type="term" value="C:plasma membrane"/>
    <property type="evidence" value="ECO:0007669"/>
    <property type="project" value="UniProtKB-SubCell"/>
</dbReference>
<reference evidence="11 12" key="1">
    <citation type="submission" date="2015-11" db="EMBL/GenBank/DDBJ databases">
        <authorList>
            <person name="Zhang Y."/>
            <person name="Guo Z."/>
        </authorList>
    </citation>
    <scope>NUCLEOTIDE SEQUENCE [LARGE SCALE GENOMIC DNA]</scope>
    <source>
        <strain evidence="11 12">YFY001</strain>
    </source>
</reference>
<comment type="similarity">
    <text evidence="8">Belongs to the glycosyltransferase 2 family. CrtQ subfamily.</text>
</comment>
<keyword evidence="3" id="KW-0328">Glycosyltransferase</keyword>
<evidence type="ECO:0000313" key="12">
    <source>
        <dbReference type="Proteomes" id="UP000182938"/>
    </source>
</evidence>
<evidence type="ECO:0000256" key="9">
    <source>
        <dbReference type="ARBA" id="ARBA00040345"/>
    </source>
</evidence>
<sequence>MSALHVVVPARNEEVLLPEALASIDAARRRASIIHPEVMIDVTVVLDRSVDGSASVVRRAGVRGLSVDHGNVGAARRSGATAALRTAAALQIGVEDLWLASTDADTVVPPHWLVGHIDLSRTHDAVIGTVEPRGLTDSRVLMEWRARHHLVEGHPHVHGANLGLRASTYLAIGGFRAMASDEDVDLVRRIRAHTPSWVATDTVRVSSSARRTGRCHGGFAEYLTDLEDEVG</sequence>
<evidence type="ECO:0000313" key="11">
    <source>
        <dbReference type="EMBL" id="APH03005.1"/>
    </source>
</evidence>
<evidence type="ECO:0000256" key="7">
    <source>
        <dbReference type="ARBA" id="ARBA00037904"/>
    </source>
</evidence>
<keyword evidence="5" id="KW-0472">Membrane</keyword>
<evidence type="ECO:0000256" key="2">
    <source>
        <dbReference type="ARBA" id="ARBA00022475"/>
    </source>
</evidence>
<proteinExistence type="inferred from homology"/>
<evidence type="ECO:0000256" key="8">
    <source>
        <dbReference type="ARBA" id="ARBA00038120"/>
    </source>
</evidence>
<evidence type="ECO:0000256" key="5">
    <source>
        <dbReference type="ARBA" id="ARBA00023136"/>
    </source>
</evidence>
<dbReference type="KEGG" id="jte:ASJ30_04700"/>
<dbReference type="AlphaFoldDB" id="A0A1L3MKT5"/>
<dbReference type="Pfam" id="PF00535">
    <property type="entry name" value="Glycos_transf_2"/>
    <property type="match status" value="1"/>
</dbReference>
<evidence type="ECO:0000256" key="3">
    <source>
        <dbReference type="ARBA" id="ARBA00022676"/>
    </source>
</evidence>
<dbReference type="InterPro" id="IPR001173">
    <property type="entry name" value="Glyco_trans_2-like"/>
</dbReference>
<comment type="subcellular location">
    <subcellularLocation>
        <location evidence="1">Cell membrane</location>
    </subcellularLocation>
</comment>
<feature type="domain" description="Glycosyltransferase 2-like" evidence="10">
    <location>
        <begin position="6"/>
        <end position="136"/>
    </location>
</feature>
<accession>A0A1L3MKT5</accession>
<keyword evidence="2" id="KW-1003">Cell membrane</keyword>
<dbReference type="Gene3D" id="3.90.550.10">
    <property type="entry name" value="Spore Coat Polysaccharide Biosynthesis Protein SpsA, Chain A"/>
    <property type="match status" value="1"/>
</dbReference>
<dbReference type="SUPFAM" id="SSF53448">
    <property type="entry name" value="Nucleotide-diphospho-sugar transferases"/>
    <property type="match status" value="1"/>
</dbReference>
<keyword evidence="4 11" id="KW-0808">Transferase</keyword>
<evidence type="ECO:0000256" key="1">
    <source>
        <dbReference type="ARBA" id="ARBA00004236"/>
    </source>
</evidence>
<dbReference type="EMBL" id="CP013290">
    <property type="protein sequence ID" value="APH03005.1"/>
    <property type="molecule type" value="Genomic_DNA"/>
</dbReference>
<evidence type="ECO:0000256" key="6">
    <source>
        <dbReference type="ARBA" id="ARBA00037281"/>
    </source>
</evidence>
<name>A0A1L3MKT5_9MICO</name>
<dbReference type="PANTHER" id="PTHR43646:SF2">
    <property type="entry name" value="GLYCOSYLTRANSFERASE 2-LIKE DOMAIN-CONTAINING PROTEIN"/>
    <property type="match status" value="1"/>
</dbReference>
<organism evidence="11 12">
    <name type="scientific">Janibacter indicus</name>
    <dbReference type="NCBI Taxonomy" id="857417"/>
    <lineage>
        <taxon>Bacteria</taxon>
        <taxon>Bacillati</taxon>
        <taxon>Actinomycetota</taxon>
        <taxon>Actinomycetes</taxon>
        <taxon>Micrococcales</taxon>
        <taxon>Intrasporangiaceae</taxon>
        <taxon>Janibacter</taxon>
    </lineage>
</organism>
<dbReference type="InterPro" id="IPR029044">
    <property type="entry name" value="Nucleotide-diphossugar_trans"/>
</dbReference>
<evidence type="ECO:0000256" key="4">
    <source>
        <dbReference type="ARBA" id="ARBA00022679"/>
    </source>
</evidence>
<dbReference type="Proteomes" id="UP000182938">
    <property type="component" value="Chromosome"/>
</dbReference>
<comment type="function">
    <text evidence="6">Catalyzes the glycosylation of 4,4'-diaponeurosporenoate, i.e. the esterification of glucose at the C1'' position with the carboxyl group of 4,4'-diaponeurosporenic acid, to form glycosyl-4,4'-diaponeurosporenoate. This is a step in the biosynthesis of staphyloxanthin, an orange pigment present in most staphylococci strains.</text>
</comment>
<keyword evidence="12" id="KW-1185">Reference proteome</keyword>
<gene>
    <name evidence="11" type="ORF">ASJ30_04700</name>
</gene>
<comment type="pathway">
    <text evidence="7">Carotenoid biosynthesis; staphyloxanthin biosynthesis; staphyloxanthin from farnesyl diphosphate: step 4/5.</text>
</comment>
<protein>
    <recommendedName>
        <fullName evidence="9">4,4'-diaponeurosporenoate glycosyltransferase</fullName>
    </recommendedName>
</protein>
<dbReference type="GO" id="GO:0016757">
    <property type="term" value="F:glycosyltransferase activity"/>
    <property type="evidence" value="ECO:0007669"/>
    <property type="project" value="UniProtKB-KW"/>
</dbReference>